<dbReference type="SUPFAM" id="SSF51206">
    <property type="entry name" value="cAMP-binding domain-like"/>
    <property type="match status" value="1"/>
</dbReference>
<protein>
    <submittedName>
        <fullName evidence="2">Crp/Fnr family transcriptional regulator</fullName>
    </submittedName>
</protein>
<dbReference type="InterPro" id="IPR000595">
    <property type="entry name" value="cNMP-bd_dom"/>
</dbReference>
<dbReference type="EMBL" id="CP048222">
    <property type="protein sequence ID" value="QHT71279.1"/>
    <property type="molecule type" value="Genomic_DNA"/>
</dbReference>
<reference evidence="2 3" key="1">
    <citation type="submission" date="2020-01" db="EMBL/GenBank/DDBJ databases">
        <authorList>
            <person name="Kim M.K."/>
        </authorList>
    </citation>
    <scope>NUCLEOTIDE SEQUENCE [LARGE SCALE GENOMIC DNA]</scope>
    <source>
        <strain evidence="2 3">172606-1</strain>
    </source>
</reference>
<feature type="domain" description="Cyclic nucleotide-binding" evidence="1">
    <location>
        <begin position="24"/>
        <end position="123"/>
    </location>
</feature>
<proteinExistence type="predicted"/>
<evidence type="ECO:0000313" key="2">
    <source>
        <dbReference type="EMBL" id="QHT71279.1"/>
    </source>
</evidence>
<dbReference type="Gene3D" id="2.60.120.10">
    <property type="entry name" value="Jelly Rolls"/>
    <property type="match status" value="1"/>
</dbReference>
<dbReference type="RefSeq" id="WP_162447218.1">
    <property type="nucleotide sequence ID" value="NZ_CP048222.1"/>
</dbReference>
<dbReference type="Pfam" id="PF00027">
    <property type="entry name" value="cNMP_binding"/>
    <property type="match status" value="1"/>
</dbReference>
<dbReference type="InterPro" id="IPR018490">
    <property type="entry name" value="cNMP-bd_dom_sf"/>
</dbReference>
<dbReference type="PROSITE" id="PS50042">
    <property type="entry name" value="CNMP_BINDING_3"/>
    <property type="match status" value="1"/>
</dbReference>
<evidence type="ECO:0000259" key="1">
    <source>
        <dbReference type="PROSITE" id="PS50042"/>
    </source>
</evidence>
<sequence length="180" mass="21468">MIDQLTNIQSEWQRFSYLFKREEIPARKILLREGEIARKVYFIEKGCFRLSFNNHGKDITFQFFFEGEGISSAESFRYNQPSLYAIESLEPSVVQSLTKKDYLTIIENSLLIKQELEEQTLQRLLYIEKLFLSRIKNSPEQRYQELLEQYPMILQRVPQHFIASFLGITSVSLSRIRNRR</sequence>
<accession>A0A6C0GT03</accession>
<keyword evidence="3" id="KW-1185">Reference proteome</keyword>
<organism evidence="2 3">
    <name type="scientific">Rhodocytophaga rosea</name>
    <dbReference type="NCBI Taxonomy" id="2704465"/>
    <lineage>
        <taxon>Bacteria</taxon>
        <taxon>Pseudomonadati</taxon>
        <taxon>Bacteroidota</taxon>
        <taxon>Cytophagia</taxon>
        <taxon>Cytophagales</taxon>
        <taxon>Rhodocytophagaceae</taxon>
        <taxon>Rhodocytophaga</taxon>
    </lineage>
</organism>
<evidence type="ECO:0000313" key="3">
    <source>
        <dbReference type="Proteomes" id="UP000480178"/>
    </source>
</evidence>
<dbReference type="AlphaFoldDB" id="A0A6C0GT03"/>
<dbReference type="InterPro" id="IPR014710">
    <property type="entry name" value="RmlC-like_jellyroll"/>
</dbReference>
<dbReference type="CDD" id="cd00038">
    <property type="entry name" value="CAP_ED"/>
    <property type="match status" value="1"/>
</dbReference>
<name>A0A6C0GT03_9BACT</name>
<dbReference type="KEGG" id="rhoz:GXP67_33810"/>
<dbReference type="Proteomes" id="UP000480178">
    <property type="component" value="Chromosome"/>
</dbReference>
<gene>
    <name evidence="2" type="ORF">GXP67_33810</name>
</gene>